<dbReference type="Pfam" id="PF00293">
    <property type="entry name" value="NUDIX"/>
    <property type="match status" value="1"/>
</dbReference>
<dbReference type="Pfam" id="PF09297">
    <property type="entry name" value="Zn_ribbon_NUD"/>
    <property type="match status" value="1"/>
</dbReference>
<keyword evidence="5" id="KW-0479">Metal-binding</keyword>
<dbReference type="GO" id="GO:0046872">
    <property type="term" value="F:metal ion binding"/>
    <property type="evidence" value="ECO:0007669"/>
    <property type="project" value="UniProtKB-KW"/>
</dbReference>
<dbReference type="EMBL" id="BONR01000005">
    <property type="protein sequence ID" value="GIG55356.1"/>
    <property type="molecule type" value="Genomic_DNA"/>
</dbReference>
<reference evidence="11" key="1">
    <citation type="submission" date="2021-01" db="EMBL/GenBank/DDBJ databases">
        <title>Whole genome shotgun sequence of Demequina activiva NBRC 110675.</title>
        <authorList>
            <person name="Komaki H."/>
            <person name="Tamura T."/>
        </authorList>
    </citation>
    <scope>NUCLEOTIDE SEQUENCE</scope>
    <source>
        <strain evidence="11">NBRC 110675</strain>
    </source>
</reference>
<evidence type="ECO:0000313" key="11">
    <source>
        <dbReference type="EMBL" id="GIG55356.1"/>
    </source>
</evidence>
<dbReference type="GO" id="GO:0005829">
    <property type="term" value="C:cytosol"/>
    <property type="evidence" value="ECO:0007669"/>
    <property type="project" value="TreeGrafter"/>
</dbReference>
<dbReference type="InterPro" id="IPR050241">
    <property type="entry name" value="NAD-cap_RNA_hydrolase_NudC"/>
</dbReference>
<evidence type="ECO:0000313" key="12">
    <source>
        <dbReference type="Proteomes" id="UP000652354"/>
    </source>
</evidence>
<dbReference type="Gene3D" id="3.90.79.10">
    <property type="entry name" value="Nucleoside Triphosphate Pyrophosphohydrolase"/>
    <property type="match status" value="1"/>
</dbReference>
<dbReference type="SUPFAM" id="SSF55811">
    <property type="entry name" value="Nudix"/>
    <property type="match status" value="1"/>
</dbReference>
<dbReference type="RefSeq" id="WP_203656769.1">
    <property type="nucleotide sequence ID" value="NZ_BONR01000005.1"/>
</dbReference>
<dbReference type="InterPro" id="IPR020084">
    <property type="entry name" value="NUDIX_hydrolase_CS"/>
</dbReference>
<feature type="domain" description="Nudix hydrolase" evidence="10">
    <location>
        <begin position="160"/>
        <end position="284"/>
    </location>
</feature>
<protein>
    <recommendedName>
        <fullName evidence="4">NAD(+) diphosphatase</fullName>
        <ecNumber evidence="4">3.6.1.22</ecNumber>
    </recommendedName>
</protein>
<comment type="cofactor">
    <cofactor evidence="2">
        <name>Zn(2+)</name>
        <dbReference type="ChEBI" id="CHEBI:29105"/>
    </cofactor>
</comment>
<evidence type="ECO:0000256" key="9">
    <source>
        <dbReference type="ARBA" id="ARBA00023679"/>
    </source>
</evidence>
<dbReference type="PANTHER" id="PTHR42904:SF6">
    <property type="entry name" value="NAD-CAPPED RNA HYDROLASE NUDT12"/>
    <property type="match status" value="1"/>
</dbReference>
<dbReference type="GO" id="GO:0006742">
    <property type="term" value="P:NADP+ catabolic process"/>
    <property type="evidence" value="ECO:0007669"/>
    <property type="project" value="TreeGrafter"/>
</dbReference>
<gene>
    <name evidence="11" type="ORF">Dac01nite_21080</name>
</gene>
<evidence type="ECO:0000256" key="1">
    <source>
        <dbReference type="ARBA" id="ARBA00001946"/>
    </source>
</evidence>
<dbReference type="GO" id="GO:0019677">
    <property type="term" value="P:NAD+ catabolic process"/>
    <property type="evidence" value="ECO:0007669"/>
    <property type="project" value="TreeGrafter"/>
</dbReference>
<evidence type="ECO:0000256" key="5">
    <source>
        <dbReference type="ARBA" id="ARBA00022723"/>
    </source>
</evidence>
<dbReference type="EC" id="3.6.1.22" evidence="4"/>
<evidence type="ECO:0000256" key="3">
    <source>
        <dbReference type="ARBA" id="ARBA00009595"/>
    </source>
</evidence>
<evidence type="ECO:0000259" key="10">
    <source>
        <dbReference type="PROSITE" id="PS51462"/>
    </source>
</evidence>
<dbReference type="Gene3D" id="3.90.79.20">
    <property type="match status" value="1"/>
</dbReference>
<organism evidence="11 12">
    <name type="scientific">Demequina activiva</name>
    <dbReference type="NCBI Taxonomy" id="1582364"/>
    <lineage>
        <taxon>Bacteria</taxon>
        <taxon>Bacillati</taxon>
        <taxon>Actinomycetota</taxon>
        <taxon>Actinomycetes</taxon>
        <taxon>Micrococcales</taxon>
        <taxon>Demequinaceae</taxon>
        <taxon>Demequina</taxon>
    </lineage>
</organism>
<sequence length="305" mass="32769">MISPGSFAAPMTVDRAAHRRESDHVGHAHAVVIREGTVLAGADGLHLVEPGGWSADALVAYLGHDGERDYVAVAAEEGAHAGEEGAHAGEEREFVPARALLGALDAHPRGARDRDLVLTATAIAHWHAAHARCPRCGTPTVVGAGGWVRRCPSCERDHYPRTDPAVIVAITDADDRLLLAHASYWSARRYSHLAGYVEPGESFEQTVHREVAEEAGLALTGLEYIGSQPWPFPASVMVGFRARAVSTVLRLDQDEISDAMWLTRDQLVERVRDGSVVLAPRGSIARSMLDAWHGDGAALTRVQGD</sequence>
<dbReference type="AlphaFoldDB" id="A0A919Q5P2"/>
<dbReference type="Proteomes" id="UP000652354">
    <property type="component" value="Unassembled WGS sequence"/>
</dbReference>
<keyword evidence="6" id="KW-0378">Hydrolase</keyword>
<dbReference type="InterPro" id="IPR015797">
    <property type="entry name" value="NUDIX_hydrolase-like_dom_sf"/>
</dbReference>
<comment type="catalytic activity">
    <reaction evidence="9">
        <text>a 5'-end NAD(+)-phospho-ribonucleoside in mRNA + H2O = a 5'-end phospho-adenosine-phospho-ribonucleoside in mRNA + beta-nicotinamide D-ribonucleotide + 2 H(+)</text>
        <dbReference type="Rhea" id="RHEA:60876"/>
        <dbReference type="Rhea" id="RHEA-COMP:15698"/>
        <dbReference type="Rhea" id="RHEA-COMP:15719"/>
        <dbReference type="ChEBI" id="CHEBI:14649"/>
        <dbReference type="ChEBI" id="CHEBI:15377"/>
        <dbReference type="ChEBI" id="CHEBI:15378"/>
        <dbReference type="ChEBI" id="CHEBI:144029"/>
        <dbReference type="ChEBI" id="CHEBI:144051"/>
    </reaction>
    <physiologicalReaction direction="left-to-right" evidence="9">
        <dbReference type="Rhea" id="RHEA:60877"/>
    </physiologicalReaction>
</comment>
<evidence type="ECO:0000256" key="6">
    <source>
        <dbReference type="ARBA" id="ARBA00022801"/>
    </source>
</evidence>
<comment type="caution">
    <text evidence="11">The sequence shown here is derived from an EMBL/GenBank/DDBJ whole genome shotgun (WGS) entry which is preliminary data.</text>
</comment>
<comment type="cofactor">
    <cofactor evidence="1">
        <name>Mg(2+)</name>
        <dbReference type="ChEBI" id="CHEBI:18420"/>
    </cofactor>
</comment>
<dbReference type="PROSITE" id="PS00893">
    <property type="entry name" value="NUDIX_BOX"/>
    <property type="match status" value="1"/>
</dbReference>
<dbReference type="PROSITE" id="PS51462">
    <property type="entry name" value="NUDIX"/>
    <property type="match status" value="1"/>
</dbReference>
<accession>A0A919Q5P2</accession>
<dbReference type="InterPro" id="IPR000086">
    <property type="entry name" value="NUDIX_hydrolase_dom"/>
</dbReference>
<evidence type="ECO:0000256" key="7">
    <source>
        <dbReference type="ARBA" id="ARBA00022842"/>
    </source>
</evidence>
<keyword evidence="12" id="KW-1185">Reference proteome</keyword>
<name>A0A919Q5P2_9MICO</name>
<dbReference type="GO" id="GO:0035529">
    <property type="term" value="F:NADH pyrophosphatase activity"/>
    <property type="evidence" value="ECO:0007669"/>
    <property type="project" value="TreeGrafter"/>
</dbReference>
<comment type="similarity">
    <text evidence="3">Belongs to the Nudix hydrolase family. NudC subfamily.</text>
</comment>
<evidence type="ECO:0000256" key="8">
    <source>
        <dbReference type="ARBA" id="ARBA00023027"/>
    </source>
</evidence>
<dbReference type="InterPro" id="IPR049734">
    <property type="entry name" value="NudC-like_C"/>
</dbReference>
<keyword evidence="7" id="KW-0460">Magnesium</keyword>
<dbReference type="InterPro" id="IPR015376">
    <property type="entry name" value="Znr_NADH_PPase"/>
</dbReference>
<keyword evidence="8" id="KW-0520">NAD</keyword>
<evidence type="ECO:0000256" key="4">
    <source>
        <dbReference type="ARBA" id="ARBA00012381"/>
    </source>
</evidence>
<dbReference type="NCBIfam" id="NF001299">
    <property type="entry name" value="PRK00241.1"/>
    <property type="match status" value="1"/>
</dbReference>
<dbReference type="PANTHER" id="PTHR42904">
    <property type="entry name" value="NUDIX HYDROLASE, NUDC SUBFAMILY"/>
    <property type="match status" value="1"/>
</dbReference>
<dbReference type="CDD" id="cd03429">
    <property type="entry name" value="NUDIX_NADH_pyrophosphatase_Nudt13"/>
    <property type="match status" value="1"/>
</dbReference>
<proteinExistence type="inferred from homology"/>
<evidence type="ECO:0000256" key="2">
    <source>
        <dbReference type="ARBA" id="ARBA00001947"/>
    </source>
</evidence>